<evidence type="ECO:0000313" key="2">
    <source>
        <dbReference type="Proteomes" id="UP001054945"/>
    </source>
</evidence>
<proteinExistence type="predicted"/>
<dbReference type="EMBL" id="BPLR01016028">
    <property type="protein sequence ID" value="GIY80601.1"/>
    <property type="molecule type" value="Genomic_DNA"/>
</dbReference>
<evidence type="ECO:0000313" key="1">
    <source>
        <dbReference type="EMBL" id="GIY80601.1"/>
    </source>
</evidence>
<comment type="caution">
    <text evidence="1">The sequence shown here is derived from an EMBL/GenBank/DDBJ whole genome shotgun (WGS) entry which is preliminary data.</text>
</comment>
<sequence>MITAHSTNIIKPVTFDTLSKSNFHLLLIRLNRTTNCLLTTKEPNRIEATVVFKGTVLETDAGKMSYQVPRNLRSISSRNTCKYSCCLGNPPRKHPRFWVLYYLAIVCSA</sequence>
<gene>
    <name evidence="1" type="ORF">CEXT_467211</name>
</gene>
<dbReference type="AlphaFoldDB" id="A0AAV4WCL4"/>
<reference evidence="1 2" key="1">
    <citation type="submission" date="2021-06" db="EMBL/GenBank/DDBJ databases">
        <title>Caerostris extrusa draft genome.</title>
        <authorList>
            <person name="Kono N."/>
            <person name="Arakawa K."/>
        </authorList>
    </citation>
    <scope>NUCLEOTIDE SEQUENCE [LARGE SCALE GENOMIC DNA]</scope>
</reference>
<name>A0AAV4WCL4_CAEEX</name>
<dbReference type="Proteomes" id="UP001054945">
    <property type="component" value="Unassembled WGS sequence"/>
</dbReference>
<protein>
    <submittedName>
        <fullName evidence="1">Uncharacterized protein</fullName>
    </submittedName>
</protein>
<accession>A0AAV4WCL4</accession>
<keyword evidence="2" id="KW-1185">Reference proteome</keyword>
<organism evidence="1 2">
    <name type="scientific">Caerostris extrusa</name>
    <name type="common">Bark spider</name>
    <name type="synonym">Caerostris bankana</name>
    <dbReference type="NCBI Taxonomy" id="172846"/>
    <lineage>
        <taxon>Eukaryota</taxon>
        <taxon>Metazoa</taxon>
        <taxon>Ecdysozoa</taxon>
        <taxon>Arthropoda</taxon>
        <taxon>Chelicerata</taxon>
        <taxon>Arachnida</taxon>
        <taxon>Araneae</taxon>
        <taxon>Araneomorphae</taxon>
        <taxon>Entelegynae</taxon>
        <taxon>Araneoidea</taxon>
        <taxon>Araneidae</taxon>
        <taxon>Caerostris</taxon>
    </lineage>
</organism>